<gene>
    <name evidence="6" type="primary">trmL</name>
    <name evidence="8" type="ORF">FF098_003390</name>
</gene>
<dbReference type="PIRSF" id="PIRSF029256">
    <property type="entry name" value="SpoU_TrmH_prd"/>
    <property type="match status" value="1"/>
</dbReference>
<organism evidence="8 9">
    <name type="scientific">Aquisalinus luteolus</name>
    <dbReference type="NCBI Taxonomy" id="1566827"/>
    <lineage>
        <taxon>Bacteria</taxon>
        <taxon>Pseudomonadati</taxon>
        <taxon>Pseudomonadota</taxon>
        <taxon>Alphaproteobacteria</taxon>
        <taxon>Parvularculales</taxon>
        <taxon>Parvularculaceae</taxon>
        <taxon>Aquisalinus</taxon>
    </lineage>
</organism>
<reference evidence="8 9" key="1">
    <citation type="submission" date="2020-02" db="EMBL/GenBank/DDBJ databases">
        <title>Genome sequence of Parvularcula flava strain NH6-79.</title>
        <authorList>
            <person name="Abdul Karim M.H."/>
            <person name="Lam M.Q."/>
            <person name="Chen S.J."/>
            <person name="Yahya A."/>
            <person name="Shahir S."/>
            <person name="Shamsir M.S."/>
            <person name="Chong C.S."/>
        </authorList>
    </citation>
    <scope>NUCLEOTIDE SEQUENCE [LARGE SCALE GENOMIC DNA]</scope>
    <source>
        <strain evidence="8 9">NH6-79</strain>
    </source>
</reference>
<dbReference type="Proteomes" id="UP000818603">
    <property type="component" value="Unassembled WGS sequence"/>
</dbReference>
<comment type="function">
    <text evidence="6">Methylates the ribose at the nucleotide 34 wobble position in the two leucyl isoacceptors tRNA(Leu)(CmAA) and tRNA(Leu)(cmnm5UmAA). Catalyzes the methyl transfer from S-adenosyl-L-methionine to the 2'-OH of the wobble nucleotide.</text>
</comment>
<dbReference type="EMBL" id="VCJR02000001">
    <property type="protein sequence ID" value="NHK26952.1"/>
    <property type="molecule type" value="Genomic_DNA"/>
</dbReference>
<keyword evidence="5 6" id="KW-0819">tRNA processing</keyword>
<evidence type="ECO:0000313" key="9">
    <source>
        <dbReference type="Proteomes" id="UP000818603"/>
    </source>
</evidence>
<comment type="subunit">
    <text evidence="6">Homodimer.</text>
</comment>
<dbReference type="Gene3D" id="3.40.1280.10">
    <property type="match status" value="1"/>
</dbReference>
<keyword evidence="2 6" id="KW-0489">Methyltransferase</keyword>
<evidence type="ECO:0000259" key="7">
    <source>
        <dbReference type="Pfam" id="PF00588"/>
    </source>
</evidence>
<keyword evidence="4 6" id="KW-0949">S-adenosyl-L-methionine</keyword>
<proteinExistence type="inferred from homology"/>
<comment type="caution">
    <text evidence="8">The sequence shown here is derived from an EMBL/GenBank/DDBJ whole genome shotgun (WGS) entry which is preliminary data.</text>
</comment>
<comment type="catalytic activity">
    <reaction evidence="6">
        <text>5-carboxymethylaminomethyluridine(34) in tRNA(Leu) + S-adenosyl-L-methionine = 5-carboxymethylaminomethyl-2'-O-methyluridine(34) in tRNA(Leu) + S-adenosyl-L-homocysteine + H(+)</text>
        <dbReference type="Rhea" id="RHEA:43088"/>
        <dbReference type="Rhea" id="RHEA-COMP:10333"/>
        <dbReference type="Rhea" id="RHEA-COMP:10334"/>
        <dbReference type="ChEBI" id="CHEBI:15378"/>
        <dbReference type="ChEBI" id="CHEBI:57856"/>
        <dbReference type="ChEBI" id="CHEBI:59789"/>
        <dbReference type="ChEBI" id="CHEBI:74508"/>
        <dbReference type="ChEBI" id="CHEBI:74511"/>
        <dbReference type="EC" id="2.1.1.207"/>
    </reaction>
</comment>
<dbReference type="PANTHER" id="PTHR42971">
    <property type="entry name" value="TRNA (CYTIDINE(34)-2'-O)-METHYLTRANSFERASE"/>
    <property type="match status" value="1"/>
</dbReference>
<evidence type="ECO:0000256" key="3">
    <source>
        <dbReference type="ARBA" id="ARBA00022679"/>
    </source>
</evidence>
<dbReference type="Pfam" id="PF00588">
    <property type="entry name" value="SpoU_methylase"/>
    <property type="match status" value="1"/>
</dbReference>
<keyword evidence="3 6" id="KW-0808">Transferase</keyword>
<feature type="binding site" evidence="6">
    <location>
        <position position="120"/>
    </location>
    <ligand>
        <name>S-adenosyl-L-methionine</name>
        <dbReference type="ChEBI" id="CHEBI:59789"/>
    </ligand>
</feature>
<feature type="domain" description="tRNA/rRNA methyltransferase SpoU type" evidence="7">
    <location>
        <begin position="2"/>
        <end position="139"/>
    </location>
</feature>
<name>A0ABX0HFR8_9PROT</name>
<comment type="similarity">
    <text evidence="6">Belongs to the class IV-like SAM-binding methyltransferase superfamily. RNA methyltransferase TrmH family. TrmL subfamily.</text>
</comment>
<evidence type="ECO:0000256" key="4">
    <source>
        <dbReference type="ARBA" id="ARBA00022691"/>
    </source>
</evidence>
<dbReference type="InterPro" id="IPR029028">
    <property type="entry name" value="Alpha/beta_knot_MTases"/>
</dbReference>
<comment type="catalytic activity">
    <reaction evidence="6">
        <text>cytidine(34) in tRNA + S-adenosyl-L-methionine = 2'-O-methylcytidine(34) in tRNA + S-adenosyl-L-homocysteine + H(+)</text>
        <dbReference type="Rhea" id="RHEA:43084"/>
        <dbReference type="Rhea" id="RHEA-COMP:10331"/>
        <dbReference type="Rhea" id="RHEA-COMP:10332"/>
        <dbReference type="ChEBI" id="CHEBI:15378"/>
        <dbReference type="ChEBI" id="CHEBI:57856"/>
        <dbReference type="ChEBI" id="CHEBI:59789"/>
        <dbReference type="ChEBI" id="CHEBI:74495"/>
        <dbReference type="ChEBI" id="CHEBI:82748"/>
        <dbReference type="EC" id="2.1.1.207"/>
    </reaction>
</comment>
<evidence type="ECO:0000256" key="1">
    <source>
        <dbReference type="ARBA" id="ARBA00022490"/>
    </source>
</evidence>
<sequence length="149" mass="16252">MRLVLYQPEIAANVGAAIRICACFAAGLDIIEPCGFPFKHKDIRRVGMDYGALSQPLRHDSWAAYGDGDHGYSRLILLTTKGDSDIGKVEFRPDDRIMVGQESAGVPDDVRRSCHLAVRIPLAPNARSLNMAVSAAIALAEARRQLGYE</sequence>
<evidence type="ECO:0000256" key="5">
    <source>
        <dbReference type="ARBA" id="ARBA00022694"/>
    </source>
</evidence>
<accession>A0ABX0HFR8</accession>
<comment type="subcellular location">
    <subcellularLocation>
        <location evidence="6">Cytoplasm</location>
    </subcellularLocation>
</comment>
<keyword evidence="9" id="KW-1185">Reference proteome</keyword>
<protein>
    <recommendedName>
        <fullName evidence="6">tRNA (cytidine(34)-2'-O)-methyltransferase</fullName>
        <ecNumber evidence="6">2.1.1.207</ecNumber>
    </recommendedName>
    <alternativeName>
        <fullName evidence="6">tRNA (cytidine/uridine-2'-O-)-methyltransferase TrmL</fullName>
    </alternativeName>
</protein>
<feature type="binding site" evidence="6">
    <location>
        <position position="128"/>
    </location>
    <ligand>
        <name>S-adenosyl-L-methionine</name>
        <dbReference type="ChEBI" id="CHEBI:59789"/>
    </ligand>
</feature>
<evidence type="ECO:0000256" key="6">
    <source>
        <dbReference type="HAMAP-Rule" id="MF_01885"/>
    </source>
</evidence>
<feature type="binding site" evidence="6">
    <location>
        <position position="100"/>
    </location>
    <ligand>
        <name>S-adenosyl-L-methionine</name>
        <dbReference type="ChEBI" id="CHEBI:59789"/>
    </ligand>
</feature>
<dbReference type="RefSeq" id="WP_155137392.1">
    <property type="nucleotide sequence ID" value="NZ_BMGZ01000001.1"/>
</dbReference>
<evidence type="ECO:0000313" key="8">
    <source>
        <dbReference type="EMBL" id="NHK26952.1"/>
    </source>
</evidence>
<evidence type="ECO:0000256" key="2">
    <source>
        <dbReference type="ARBA" id="ARBA00022603"/>
    </source>
</evidence>
<feature type="binding site" evidence="6">
    <location>
        <position position="78"/>
    </location>
    <ligand>
        <name>S-adenosyl-L-methionine</name>
        <dbReference type="ChEBI" id="CHEBI:59789"/>
    </ligand>
</feature>
<dbReference type="InterPro" id="IPR016914">
    <property type="entry name" value="TrmL"/>
</dbReference>
<dbReference type="PANTHER" id="PTHR42971:SF1">
    <property type="entry name" value="TRNA (CYTIDINE(34)-2'-O)-METHYLTRANSFERASE"/>
    <property type="match status" value="1"/>
</dbReference>
<dbReference type="SUPFAM" id="SSF75217">
    <property type="entry name" value="alpha/beta knot"/>
    <property type="match status" value="1"/>
</dbReference>
<dbReference type="InterPro" id="IPR001537">
    <property type="entry name" value="SpoU_MeTrfase"/>
</dbReference>
<dbReference type="EC" id="2.1.1.207" evidence="6"/>
<keyword evidence="1 6" id="KW-0963">Cytoplasm</keyword>
<dbReference type="HAMAP" id="MF_01885">
    <property type="entry name" value="tRNA_methyltr_TrmL"/>
    <property type="match status" value="1"/>
</dbReference>
<dbReference type="InterPro" id="IPR029026">
    <property type="entry name" value="tRNA_m1G_MTases_N"/>
</dbReference>